<comment type="caution">
    <text evidence="2">The sequence shown here is derived from an EMBL/GenBank/DDBJ whole genome shotgun (WGS) entry which is preliminary data.</text>
</comment>
<accession>A0A9D3ULF3</accession>
<feature type="compositionally biased region" description="Acidic residues" evidence="1">
    <location>
        <begin position="1"/>
        <end position="15"/>
    </location>
</feature>
<keyword evidence="3" id="KW-1185">Reference proteome</keyword>
<proteinExistence type="predicted"/>
<evidence type="ECO:0000256" key="1">
    <source>
        <dbReference type="SAM" id="MobiDB-lite"/>
    </source>
</evidence>
<organism evidence="2 3">
    <name type="scientific">Gossypium stocksii</name>
    <dbReference type="NCBI Taxonomy" id="47602"/>
    <lineage>
        <taxon>Eukaryota</taxon>
        <taxon>Viridiplantae</taxon>
        <taxon>Streptophyta</taxon>
        <taxon>Embryophyta</taxon>
        <taxon>Tracheophyta</taxon>
        <taxon>Spermatophyta</taxon>
        <taxon>Magnoliopsida</taxon>
        <taxon>eudicotyledons</taxon>
        <taxon>Gunneridae</taxon>
        <taxon>Pentapetalae</taxon>
        <taxon>rosids</taxon>
        <taxon>malvids</taxon>
        <taxon>Malvales</taxon>
        <taxon>Malvaceae</taxon>
        <taxon>Malvoideae</taxon>
        <taxon>Gossypium</taxon>
    </lineage>
</organism>
<evidence type="ECO:0000313" key="3">
    <source>
        <dbReference type="Proteomes" id="UP000828251"/>
    </source>
</evidence>
<dbReference type="AlphaFoldDB" id="A0A9D3ULF3"/>
<reference evidence="2 3" key="1">
    <citation type="journal article" date="2021" name="Plant Biotechnol. J.">
        <title>Multi-omics assisted identification of the key and species-specific regulatory components of drought-tolerant mechanisms in Gossypium stocksii.</title>
        <authorList>
            <person name="Yu D."/>
            <person name="Ke L."/>
            <person name="Zhang D."/>
            <person name="Wu Y."/>
            <person name="Sun Y."/>
            <person name="Mei J."/>
            <person name="Sun J."/>
            <person name="Sun Y."/>
        </authorList>
    </citation>
    <scope>NUCLEOTIDE SEQUENCE [LARGE SCALE GENOMIC DNA]</scope>
    <source>
        <strain evidence="3">cv. E1</strain>
        <tissue evidence="2">Leaf</tissue>
    </source>
</reference>
<evidence type="ECO:0000313" key="2">
    <source>
        <dbReference type="EMBL" id="KAH1046364.1"/>
    </source>
</evidence>
<feature type="region of interest" description="Disordered" evidence="1">
    <location>
        <begin position="1"/>
        <end position="22"/>
    </location>
</feature>
<sequence length="94" mass="11071">MEVEGSIEEDDSNREEEERFGSTNFLDSLTELLTLRQQRLADQFHDRFVSILNQLHLPEAYDLSIFMSNIKEEIGQYLRLFKPQTLVEGYMLAK</sequence>
<dbReference type="Proteomes" id="UP000828251">
    <property type="component" value="Unassembled WGS sequence"/>
</dbReference>
<name>A0A9D3ULF3_9ROSI</name>
<protein>
    <submittedName>
        <fullName evidence="2">Uncharacterized protein</fullName>
    </submittedName>
</protein>
<gene>
    <name evidence="2" type="ORF">J1N35_037148</name>
</gene>
<dbReference type="OrthoDB" id="1742365at2759"/>
<dbReference type="EMBL" id="JAIQCV010000011">
    <property type="protein sequence ID" value="KAH1046364.1"/>
    <property type="molecule type" value="Genomic_DNA"/>
</dbReference>